<dbReference type="SUPFAM" id="SSF51445">
    <property type="entry name" value="(Trans)glycosidases"/>
    <property type="match status" value="1"/>
</dbReference>
<dbReference type="KEGG" id="dsc:ABOD76_00220"/>
<dbReference type="PROSITE" id="PS51257">
    <property type="entry name" value="PROKAR_LIPOPROTEIN"/>
    <property type="match status" value="1"/>
</dbReference>
<dbReference type="PANTHER" id="PTHR35273:SF2">
    <property type="entry name" value="ALPHA-GALACTOSIDASE"/>
    <property type="match status" value="1"/>
</dbReference>
<organism evidence="3">
    <name type="scientific">Deinococcus sonorensis KR-87</name>
    <dbReference type="NCBI Taxonomy" id="694439"/>
    <lineage>
        <taxon>Bacteria</taxon>
        <taxon>Thermotogati</taxon>
        <taxon>Deinococcota</taxon>
        <taxon>Deinococci</taxon>
        <taxon>Deinococcales</taxon>
        <taxon>Deinococcaceae</taxon>
        <taxon>Deinococcus</taxon>
    </lineage>
</organism>
<accession>A0AAU7U4Q1</accession>
<protein>
    <submittedName>
        <fullName evidence="3">Endo alpha-1,4 polygalactosaminidase</fullName>
    </submittedName>
</protein>
<feature type="signal peptide" evidence="1">
    <location>
        <begin position="1"/>
        <end position="25"/>
    </location>
</feature>
<keyword evidence="3" id="KW-0614">Plasmid</keyword>
<keyword evidence="1" id="KW-0732">Signal</keyword>
<dbReference type="RefSeq" id="WP_350240923.1">
    <property type="nucleotide sequence ID" value="NZ_CP158296.1"/>
</dbReference>
<name>A0AAU7U4Q1_9DEIO</name>
<proteinExistence type="predicted"/>
<feature type="chain" id="PRO_5043862792" evidence="1">
    <location>
        <begin position="26"/>
        <end position="296"/>
    </location>
</feature>
<geneLocation type="plasmid" evidence="3">
    <name>pDson04</name>
</geneLocation>
<evidence type="ECO:0000259" key="2">
    <source>
        <dbReference type="Pfam" id="PF03537"/>
    </source>
</evidence>
<reference evidence="3" key="1">
    <citation type="submission" date="2024-06" db="EMBL/GenBank/DDBJ databases">
        <title>Draft Genome Sequence of Deinococcus sonorensis Type Strain KR-87, a Biofilm Producing Representative of the Genus Deinococcus.</title>
        <authorList>
            <person name="Boren L.S."/>
            <person name="Grosso R.A."/>
            <person name="Hugenberg-Cox A.N."/>
            <person name="Hill J.T.E."/>
            <person name="Albert C.M."/>
            <person name="Tuohy J.M."/>
        </authorList>
    </citation>
    <scope>NUCLEOTIDE SEQUENCE</scope>
    <source>
        <strain evidence="3">KR-87</strain>
        <plasmid evidence="3">pDson04</plasmid>
    </source>
</reference>
<evidence type="ECO:0000313" key="3">
    <source>
        <dbReference type="EMBL" id="XBV83433.1"/>
    </source>
</evidence>
<dbReference type="PANTHER" id="PTHR35273">
    <property type="entry name" value="ALPHA-1,4 POLYGALACTOSAMINIDASE, PUTATIVE (AFU_ORTHOLOGUE AFUA_3G07890)-RELATED"/>
    <property type="match status" value="1"/>
</dbReference>
<dbReference type="Gene3D" id="3.20.20.70">
    <property type="entry name" value="Aldolase class I"/>
    <property type="match status" value="1"/>
</dbReference>
<dbReference type="InterPro" id="IPR017853">
    <property type="entry name" value="GH"/>
</dbReference>
<evidence type="ECO:0000256" key="1">
    <source>
        <dbReference type="SAM" id="SignalP"/>
    </source>
</evidence>
<dbReference type="InterPro" id="IPR013785">
    <property type="entry name" value="Aldolase_TIM"/>
</dbReference>
<dbReference type="Pfam" id="PF03537">
    <property type="entry name" value="Glyco_hydro_114"/>
    <property type="match status" value="1"/>
</dbReference>
<dbReference type="InterPro" id="IPR004352">
    <property type="entry name" value="GH114_TIM-barrel"/>
</dbReference>
<sequence>MRHLYFGGLALTVVLAACSQPTVPASDAASAAPAVQAQTLPPIKLPPRGKVGWDWQIGASSSSSIAVPAGVTVMDLDGFTVSATKVAALKQQGIYTVCYMDMGSYEPWRPDSSRYPNSIKIQQDPDWPDEYFLDVTNVFKSPSVLAPILIDRMKLCKSKGFDALEPDNLQNDENVSGGRITRQQQLDFNGWIADRAHENGLAVLQKNGPDQILQRDRTGKMMVEKFDGILNEQCQEYGECSALGEYTRRGKLALDAEYRRTALNCSMMSASGINAIRKDLDLVGKNMSGYVRIGCP</sequence>
<dbReference type="AlphaFoldDB" id="A0AAU7U4Q1"/>
<dbReference type="EMBL" id="CP158296">
    <property type="protein sequence ID" value="XBV83433.1"/>
    <property type="molecule type" value="Genomic_DNA"/>
</dbReference>
<gene>
    <name evidence="3" type="ORF">ABOD76_00220</name>
</gene>
<feature type="domain" description="Glycoside-hydrolase family GH114 TIM-barrel" evidence="2">
    <location>
        <begin position="53"/>
        <end position="284"/>
    </location>
</feature>